<evidence type="ECO:0000313" key="4">
    <source>
        <dbReference type="EMBL" id="CAD6268538.1"/>
    </source>
</evidence>
<dbReference type="PANTHER" id="PTHR33076">
    <property type="entry name" value="NON-SPECIFIC LIPID-TRANSFER PROTEIN 2-RELATED"/>
    <property type="match status" value="1"/>
</dbReference>
<dbReference type="PRINTS" id="PR00382">
    <property type="entry name" value="LIPIDTRNSFER"/>
</dbReference>
<accession>A0A811RE32</accession>
<reference evidence="4" key="1">
    <citation type="submission" date="2020-10" db="EMBL/GenBank/DDBJ databases">
        <authorList>
            <person name="Han B."/>
            <person name="Lu T."/>
            <person name="Zhao Q."/>
            <person name="Huang X."/>
            <person name="Zhao Y."/>
        </authorList>
    </citation>
    <scope>NUCLEOTIDE SEQUENCE</scope>
</reference>
<evidence type="ECO:0000259" key="3">
    <source>
        <dbReference type="Pfam" id="PF00234"/>
    </source>
</evidence>
<dbReference type="InterPro" id="IPR000528">
    <property type="entry name" value="Plant_nsLTP"/>
</dbReference>
<sequence>MAVLNSSSRKTVVTLAVVVALLASSPSAAITCGQVGTALAPCIPYATGRASALLSTCCSGVRSLNNQARTSADRQAACCRCLKSLANTVPSPPSPASAASPCLSPSACLPTATRSAK</sequence>
<dbReference type="InterPro" id="IPR016140">
    <property type="entry name" value="Bifunc_inhib/LTP/seed_store"/>
</dbReference>
<feature type="region of interest" description="Disordered" evidence="1">
    <location>
        <begin position="89"/>
        <end position="117"/>
    </location>
</feature>
<feature type="domain" description="Bifunctional inhibitor/plant lipid transfer protein/seed storage helical" evidence="3">
    <location>
        <begin position="32"/>
        <end position="88"/>
    </location>
</feature>
<dbReference type="CDD" id="cd01960">
    <property type="entry name" value="nsLTP1"/>
    <property type="match status" value="1"/>
</dbReference>
<dbReference type="Gene3D" id="1.10.110.10">
    <property type="entry name" value="Plant lipid-transfer and hydrophobic proteins"/>
    <property type="match status" value="1"/>
</dbReference>
<dbReference type="GO" id="GO:0008289">
    <property type="term" value="F:lipid binding"/>
    <property type="evidence" value="ECO:0007669"/>
    <property type="project" value="InterPro"/>
</dbReference>
<evidence type="ECO:0000313" key="5">
    <source>
        <dbReference type="Proteomes" id="UP000604825"/>
    </source>
</evidence>
<dbReference type="EMBL" id="CAJGYO010000014">
    <property type="protein sequence ID" value="CAD6268538.1"/>
    <property type="molecule type" value="Genomic_DNA"/>
</dbReference>
<dbReference type="GO" id="GO:0006869">
    <property type="term" value="P:lipid transport"/>
    <property type="evidence" value="ECO:0007669"/>
    <property type="project" value="InterPro"/>
</dbReference>
<feature type="signal peptide" evidence="2">
    <location>
        <begin position="1"/>
        <end position="29"/>
    </location>
</feature>
<feature type="compositionally biased region" description="Low complexity" evidence="1">
    <location>
        <begin position="96"/>
        <end position="110"/>
    </location>
</feature>
<dbReference type="Pfam" id="PF00234">
    <property type="entry name" value="Tryp_alpha_amyl"/>
    <property type="match status" value="1"/>
</dbReference>
<evidence type="ECO:0000256" key="2">
    <source>
        <dbReference type="SAM" id="SignalP"/>
    </source>
</evidence>
<protein>
    <recommendedName>
        <fullName evidence="3">Bifunctional inhibitor/plant lipid transfer protein/seed storage helical domain-containing protein</fullName>
    </recommendedName>
</protein>
<keyword evidence="5" id="KW-1185">Reference proteome</keyword>
<feature type="chain" id="PRO_5032580590" description="Bifunctional inhibitor/plant lipid transfer protein/seed storage helical domain-containing protein" evidence="2">
    <location>
        <begin position="30"/>
        <end position="117"/>
    </location>
</feature>
<dbReference type="OrthoDB" id="1890443at2759"/>
<evidence type="ECO:0000256" key="1">
    <source>
        <dbReference type="SAM" id="MobiDB-lite"/>
    </source>
</evidence>
<gene>
    <name evidence="4" type="ORF">NCGR_LOCUS51843</name>
</gene>
<dbReference type="InterPro" id="IPR036312">
    <property type="entry name" value="Bifun_inhib/LTP/seed_sf"/>
</dbReference>
<keyword evidence="2" id="KW-0732">Signal</keyword>
<name>A0A811RE32_9POAL</name>
<proteinExistence type="predicted"/>
<organism evidence="4 5">
    <name type="scientific">Miscanthus lutarioriparius</name>
    <dbReference type="NCBI Taxonomy" id="422564"/>
    <lineage>
        <taxon>Eukaryota</taxon>
        <taxon>Viridiplantae</taxon>
        <taxon>Streptophyta</taxon>
        <taxon>Embryophyta</taxon>
        <taxon>Tracheophyta</taxon>
        <taxon>Spermatophyta</taxon>
        <taxon>Magnoliopsida</taxon>
        <taxon>Liliopsida</taxon>
        <taxon>Poales</taxon>
        <taxon>Poaceae</taxon>
        <taxon>PACMAD clade</taxon>
        <taxon>Panicoideae</taxon>
        <taxon>Andropogonodae</taxon>
        <taxon>Andropogoneae</taxon>
        <taxon>Saccharinae</taxon>
        <taxon>Miscanthus</taxon>
    </lineage>
</organism>
<dbReference type="AlphaFoldDB" id="A0A811RE32"/>
<dbReference type="SUPFAM" id="SSF47699">
    <property type="entry name" value="Bifunctional inhibitor/lipid-transfer protein/seed storage 2S albumin"/>
    <property type="match status" value="1"/>
</dbReference>
<dbReference type="Proteomes" id="UP000604825">
    <property type="component" value="Unassembled WGS sequence"/>
</dbReference>
<comment type="caution">
    <text evidence="4">The sequence shown here is derived from an EMBL/GenBank/DDBJ whole genome shotgun (WGS) entry which is preliminary data.</text>
</comment>